<dbReference type="PANTHER" id="PTHR18919:SF151">
    <property type="entry name" value="BLR2427 PROTEIN"/>
    <property type="match status" value="1"/>
</dbReference>
<keyword evidence="3 5" id="KW-0012">Acyltransferase</keyword>
<feature type="domain" description="Thiolase N-terminal" evidence="6">
    <location>
        <begin position="7"/>
        <end position="261"/>
    </location>
</feature>
<dbReference type="PROSITE" id="PS00099">
    <property type="entry name" value="THIOLASE_3"/>
    <property type="match status" value="1"/>
</dbReference>
<feature type="active site" description="Proton acceptor" evidence="4">
    <location>
        <position position="348"/>
    </location>
</feature>
<dbReference type="AlphaFoldDB" id="A0AAU7JPQ8"/>
<feature type="domain" description="Thiolase C-terminal" evidence="7">
    <location>
        <begin position="270"/>
        <end position="391"/>
    </location>
</feature>
<dbReference type="Gene3D" id="3.40.47.10">
    <property type="match status" value="1"/>
</dbReference>
<dbReference type="RefSeq" id="WP_406829639.1">
    <property type="nucleotide sequence ID" value="NZ_CP157483.1"/>
</dbReference>
<comment type="similarity">
    <text evidence="1 5">Belongs to the thiolase-like superfamily. Thiolase family.</text>
</comment>
<evidence type="ECO:0000313" key="8">
    <source>
        <dbReference type="EMBL" id="XBO42228.1"/>
    </source>
</evidence>
<evidence type="ECO:0000259" key="7">
    <source>
        <dbReference type="Pfam" id="PF02803"/>
    </source>
</evidence>
<dbReference type="EMBL" id="CP157483">
    <property type="protein sequence ID" value="XBO42228.1"/>
    <property type="molecule type" value="Genomic_DNA"/>
</dbReference>
<dbReference type="FunFam" id="3.40.47.10:FF:000010">
    <property type="entry name" value="Acetyl-CoA acetyltransferase (Thiolase)"/>
    <property type="match status" value="1"/>
</dbReference>
<dbReference type="NCBIfam" id="TIGR01930">
    <property type="entry name" value="AcCoA-C-Actrans"/>
    <property type="match status" value="1"/>
</dbReference>
<dbReference type="Pfam" id="PF02803">
    <property type="entry name" value="Thiolase_C"/>
    <property type="match status" value="1"/>
</dbReference>
<feature type="active site" description="Proton acceptor" evidence="4">
    <location>
        <position position="378"/>
    </location>
</feature>
<dbReference type="InterPro" id="IPR020615">
    <property type="entry name" value="Thiolase_acyl_enz_int_AS"/>
</dbReference>
<feature type="active site" description="Acyl-thioester intermediate" evidence="4">
    <location>
        <position position="89"/>
    </location>
</feature>
<evidence type="ECO:0000256" key="3">
    <source>
        <dbReference type="ARBA" id="ARBA00023315"/>
    </source>
</evidence>
<evidence type="ECO:0000256" key="4">
    <source>
        <dbReference type="PIRSR" id="PIRSR000429-1"/>
    </source>
</evidence>
<dbReference type="InterPro" id="IPR020610">
    <property type="entry name" value="Thiolase_AS"/>
</dbReference>
<dbReference type="SUPFAM" id="SSF53901">
    <property type="entry name" value="Thiolase-like"/>
    <property type="match status" value="2"/>
</dbReference>
<dbReference type="InterPro" id="IPR016039">
    <property type="entry name" value="Thiolase-like"/>
</dbReference>
<dbReference type="EC" id="2.3.1.16" evidence="8"/>
<reference evidence="8" key="1">
    <citation type="submission" date="2024-05" db="EMBL/GenBank/DDBJ databases">
        <authorList>
            <person name="Kim S."/>
            <person name="Heo J."/>
            <person name="Choi H."/>
            <person name="Choi Y."/>
            <person name="Kwon S.-W."/>
            <person name="Kim Y."/>
        </authorList>
    </citation>
    <scope>NUCLEOTIDE SEQUENCE</scope>
    <source>
        <strain evidence="8">KACC 23699</strain>
    </source>
</reference>
<evidence type="ECO:0000256" key="5">
    <source>
        <dbReference type="RuleBase" id="RU003557"/>
    </source>
</evidence>
<dbReference type="PANTHER" id="PTHR18919">
    <property type="entry name" value="ACETYL-COA C-ACYLTRANSFERASE"/>
    <property type="match status" value="1"/>
</dbReference>
<protein>
    <submittedName>
        <fullName evidence="8">Acetyl-CoA C-acyltransferase</fullName>
        <ecNumber evidence="8">2.3.1.16</ecNumber>
    </submittedName>
</protein>
<keyword evidence="2 5" id="KW-0808">Transferase</keyword>
<sequence>MTEAFLLDGARTPIGRYAGGLATVRPDDLAALVVREAVERAGIDPELVDEVVLGAANQAGEDNRNVARMATLLAGLPQSVPGFTVNRLCASGLTAVATARQMVASGDADLVVAGGVESMTRAPWVMEKPGKAFARPGATFDTSIGWRFTNPRFDADTTLSMPQTAERVAERWGLTREELDEFALRSHQRAVAAIEAGRFADEIVAVPVGDGEFAVDEGPRAHTSLERLAKLRPVNHPGGLVTAGNSSSLNDGAAAVVVASEAFVARHGLQPRARLVASASAGVAPEVMGIGPVPATHKALDRAGWSVGDLDAVELNEAFASQSLACMRDLGLDEEIVNADGGAIALGHPLGASGTRILLTLVGRLERAQARRGLATLCVGVGQGAALLVERV</sequence>
<dbReference type="Pfam" id="PF00108">
    <property type="entry name" value="Thiolase_N"/>
    <property type="match status" value="1"/>
</dbReference>
<dbReference type="InterPro" id="IPR020617">
    <property type="entry name" value="Thiolase_C"/>
</dbReference>
<dbReference type="InterPro" id="IPR020613">
    <property type="entry name" value="Thiolase_CS"/>
</dbReference>
<dbReference type="GO" id="GO:0003988">
    <property type="term" value="F:acetyl-CoA C-acyltransferase activity"/>
    <property type="evidence" value="ECO:0007669"/>
    <property type="project" value="UniProtKB-EC"/>
</dbReference>
<organism evidence="8">
    <name type="scientific">Pedococcus sp. KACC 23699</name>
    <dbReference type="NCBI Taxonomy" id="3149228"/>
    <lineage>
        <taxon>Bacteria</taxon>
        <taxon>Bacillati</taxon>
        <taxon>Actinomycetota</taxon>
        <taxon>Actinomycetes</taxon>
        <taxon>Micrococcales</taxon>
        <taxon>Intrasporangiaceae</taxon>
        <taxon>Pedococcus</taxon>
    </lineage>
</organism>
<dbReference type="PROSITE" id="PS00098">
    <property type="entry name" value="THIOLASE_1"/>
    <property type="match status" value="1"/>
</dbReference>
<dbReference type="PROSITE" id="PS00737">
    <property type="entry name" value="THIOLASE_2"/>
    <property type="match status" value="1"/>
</dbReference>
<dbReference type="CDD" id="cd00751">
    <property type="entry name" value="thiolase"/>
    <property type="match status" value="1"/>
</dbReference>
<evidence type="ECO:0000259" key="6">
    <source>
        <dbReference type="Pfam" id="PF00108"/>
    </source>
</evidence>
<evidence type="ECO:0000256" key="1">
    <source>
        <dbReference type="ARBA" id="ARBA00010982"/>
    </source>
</evidence>
<dbReference type="InterPro" id="IPR002155">
    <property type="entry name" value="Thiolase"/>
</dbReference>
<gene>
    <name evidence="8" type="ORF">ABEG17_11590</name>
</gene>
<dbReference type="PIRSF" id="PIRSF000429">
    <property type="entry name" value="Ac-CoA_Ac_transf"/>
    <property type="match status" value="1"/>
</dbReference>
<proteinExistence type="inferred from homology"/>
<dbReference type="InterPro" id="IPR020616">
    <property type="entry name" value="Thiolase_N"/>
</dbReference>
<evidence type="ECO:0000256" key="2">
    <source>
        <dbReference type="ARBA" id="ARBA00022679"/>
    </source>
</evidence>
<name>A0AAU7JPQ8_9MICO</name>
<accession>A0AAU7JPQ8</accession>